<dbReference type="InterPro" id="IPR006190">
    <property type="entry name" value="SAF_AFP_Neu5Ac"/>
</dbReference>
<dbReference type="Pfam" id="PF08666">
    <property type="entry name" value="SAF"/>
    <property type="match status" value="1"/>
</dbReference>
<dbReference type="GO" id="GO:0016051">
    <property type="term" value="P:carbohydrate biosynthetic process"/>
    <property type="evidence" value="ECO:0007669"/>
    <property type="project" value="InterPro"/>
</dbReference>
<dbReference type="SMART" id="SM00858">
    <property type="entry name" value="SAF"/>
    <property type="match status" value="1"/>
</dbReference>
<protein>
    <submittedName>
        <fullName evidence="2">N-acetylneuraminate synthase</fullName>
    </submittedName>
</protein>
<dbReference type="InterPro" id="IPR051690">
    <property type="entry name" value="PseI-like"/>
</dbReference>
<sequence length="352" mass="38967">MEKFNKFIKIGNIKIGPGHKAFIIAEAGVNHNGNFKMAKKLISIASKSGADAIKFQTFNPETLIIKNAPKAKYQSKNIGKESHYQMLKKLMLPRSWHRKLKKYAEDKGLFFLSTPFSLDDAFFLKSIKVKAIKVGSSDANNIPYLSKMAEWQLPVILSTGMQDLNSVAESIEAIRKTGNNKLVVLQCTTSYPCPFDQANIRAMVTLGNKNDVLFGYSDHTLGIEAAVAAVSLGACVIEKHFTLDRNLPGPDHKASLEPDELKRLVEAIRNIEQALGSGEKTLTFNEKTIIKAAAKSVVATKDIKKGDLFSEKNIGVKRPGNGLPPKYFNLILGKKSTKYIKKDTLIKKAHYV</sequence>
<dbReference type="SUPFAM" id="SSF51569">
    <property type="entry name" value="Aldolase"/>
    <property type="match status" value="1"/>
</dbReference>
<dbReference type="InterPro" id="IPR013974">
    <property type="entry name" value="SAF"/>
</dbReference>
<gene>
    <name evidence="2" type="primary">neuB</name>
    <name evidence="2" type="ORF">COV29_02135</name>
</gene>
<dbReference type="SUPFAM" id="SSF51269">
    <property type="entry name" value="AFP III-like domain"/>
    <property type="match status" value="1"/>
</dbReference>
<dbReference type="GO" id="GO:0047444">
    <property type="term" value="F:N-acylneuraminate-9-phosphate synthase activity"/>
    <property type="evidence" value="ECO:0007669"/>
    <property type="project" value="TreeGrafter"/>
</dbReference>
<evidence type="ECO:0000313" key="3">
    <source>
        <dbReference type="Proteomes" id="UP000228496"/>
    </source>
</evidence>
<comment type="caution">
    <text evidence="2">The sequence shown here is derived from an EMBL/GenBank/DDBJ whole genome shotgun (WGS) entry which is preliminary data.</text>
</comment>
<dbReference type="InterPro" id="IPR036732">
    <property type="entry name" value="AFP_Neu5c_C_sf"/>
</dbReference>
<dbReference type="Proteomes" id="UP000228496">
    <property type="component" value="Unassembled WGS sequence"/>
</dbReference>
<name>A0A2J0Q7J5_9BACT</name>
<dbReference type="Pfam" id="PF03102">
    <property type="entry name" value="NeuB"/>
    <property type="match status" value="1"/>
</dbReference>
<organism evidence="2 3">
    <name type="scientific">Candidatus Yanofskybacteria bacterium CG10_big_fil_rev_8_21_14_0_10_36_16</name>
    <dbReference type="NCBI Taxonomy" id="1975096"/>
    <lineage>
        <taxon>Bacteria</taxon>
        <taxon>Candidatus Yanofskyibacteriota</taxon>
    </lineage>
</organism>
<proteinExistence type="predicted"/>
<dbReference type="InterPro" id="IPR013785">
    <property type="entry name" value="Aldolase_TIM"/>
</dbReference>
<reference evidence="2 3" key="1">
    <citation type="submission" date="2017-09" db="EMBL/GenBank/DDBJ databases">
        <title>Depth-based differentiation of microbial function through sediment-hosted aquifers and enrichment of novel symbionts in the deep terrestrial subsurface.</title>
        <authorList>
            <person name="Probst A.J."/>
            <person name="Ladd B."/>
            <person name="Jarett J.K."/>
            <person name="Geller-Mcgrath D.E."/>
            <person name="Sieber C.M."/>
            <person name="Emerson J.B."/>
            <person name="Anantharaman K."/>
            <person name="Thomas B.C."/>
            <person name="Malmstrom R."/>
            <person name="Stieglmeier M."/>
            <person name="Klingl A."/>
            <person name="Woyke T."/>
            <person name="Ryan C.M."/>
            <person name="Banfield J.F."/>
        </authorList>
    </citation>
    <scope>NUCLEOTIDE SEQUENCE [LARGE SCALE GENOMIC DNA]</scope>
    <source>
        <strain evidence="2">CG10_big_fil_rev_8_21_14_0_10_36_16</strain>
    </source>
</reference>
<dbReference type="NCBIfam" id="TIGR03569">
    <property type="entry name" value="NeuB_NnaB"/>
    <property type="match status" value="1"/>
</dbReference>
<accession>A0A2J0Q7J5</accession>
<evidence type="ECO:0000259" key="1">
    <source>
        <dbReference type="PROSITE" id="PS50844"/>
    </source>
</evidence>
<dbReference type="EMBL" id="PCXQ01000004">
    <property type="protein sequence ID" value="PJE51051.1"/>
    <property type="molecule type" value="Genomic_DNA"/>
</dbReference>
<dbReference type="InterPro" id="IPR020007">
    <property type="entry name" value="NeuB/NeuA"/>
</dbReference>
<dbReference type="CDD" id="cd11615">
    <property type="entry name" value="SAF_NeuB_like"/>
    <property type="match status" value="1"/>
</dbReference>
<dbReference type="PROSITE" id="PS50844">
    <property type="entry name" value="AFP_LIKE"/>
    <property type="match status" value="1"/>
</dbReference>
<dbReference type="InterPro" id="IPR013132">
    <property type="entry name" value="PseI/NeuA/B-like_N"/>
</dbReference>
<evidence type="ECO:0000313" key="2">
    <source>
        <dbReference type="EMBL" id="PJE51051.1"/>
    </source>
</evidence>
<dbReference type="Gene3D" id="3.90.1210.10">
    <property type="entry name" value="Antifreeze-like/N-acetylneuraminic acid synthase C-terminal domain"/>
    <property type="match status" value="1"/>
</dbReference>
<dbReference type="Gene3D" id="3.20.20.70">
    <property type="entry name" value="Aldolase class I"/>
    <property type="match status" value="1"/>
</dbReference>
<dbReference type="PANTHER" id="PTHR42966:SF1">
    <property type="entry name" value="SIALIC ACID SYNTHASE"/>
    <property type="match status" value="1"/>
</dbReference>
<dbReference type="InterPro" id="IPR057736">
    <property type="entry name" value="SAF_PseI/NeuA/NeuB"/>
</dbReference>
<dbReference type="AlphaFoldDB" id="A0A2J0Q7J5"/>
<dbReference type="PANTHER" id="PTHR42966">
    <property type="entry name" value="N-ACETYLNEURAMINATE SYNTHASE"/>
    <property type="match status" value="1"/>
</dbReference>
<feature type="domain" description="AFP-like" evidence="1">
    <location>
        <begin position="296"/>
        <end position="352"/>
    </location>
</feature>